<gene>
    <name evidence="1" type="ORF">BDQ94DRAFT_143665</name>
</gene>
<evidence type="ECO:0000313" key="2">
    <source>
        <dbReference type="Proteomes" id="UP000253729"/>
    </source>
</evidence>
<dbReference type="GeneID" id="38134649"/>
<evidence type="ECO:0000313" key="1">
    <source>
        <dbReference type="EMBL" id="RDH33144.1"/>
    </source>
</evidence>
<organism evidence="1 2">
    <name type="scientific">Aspergillus welwitschiae</name>
    <dbReference type="NCBI Taxonomy" id="1341132"/>
    <lineage>
        <taxon>Eukaryota</taxon>
        <taxon>Fungi</taxon>
        <taxon>Dikarya</taxon>
        <taxon>Ascomycota</taxon>
        <taxon>Pezizomycotina</taxon>
        <taxon>Eurotiomycetes</taxon>
        <taxon>Eurotiomycetidae</taxon>
        <taxon>Eurotiales</taxon>
        <taxon>Aspergillaceae</taxon>
        <taxon>Aspergillus</taxon>
        <taxon>Aspergillus subgen. Circumdati</taxon>
    </lineage>
</organism>
<proteinExistence type="predicted"/>
<keyword evidence="2" id="KW-1185">Reference proteome</keyword>
<dbReference type="Proteomes" id="UP000253729">
    <property type="component" value="Unassembled WGS sequence"/>
</dbReference>
<sequence>MPTVPLMQVCMGCSIYTIFHTHGVSASGPTIPRLLVQQLSLCAKLDANITPGETVDSQYKVCSSSLYGDCRSTWL</sequence>
<reference evidence="1 2" key="1">
    <citation type="submission" date="2018-07" db="EMBL/GenBank/DDBJ databases">
        <title>The genomes of Aspergillus section Nigri reveals drivers in fungal speciation.</title>
        <authorList>
            <consortium name="DOE Joint Genome Institute"/>
            <person name="Vesth T.C."/>
            <person name="Nybo J."/>
            <person name="Theobald S."/>
            <person name="Brandl J."/>
            <person name="Frisvad J.C."/>
            <person name="Nielsen K.F."/>
            <person name="Lyhne E.K."/>
            <person name="Kogle M.E."/>
            <person name="Kuo A."/>
            <person name="Riley R."/>
            <person name="Clum A."/>
            <person name="Nolan M."/>
            <person name="Lipzen A."/>
            <person name="Salamov A."/>
            <person name="Henrissat B."/>
            <person name="Wiebenga A."/>
            <person name="De vries R.P."/>
            <person name="Grigoriev I.V."/>
            <person name="Mortensen U.H."/>
            <person name="Andersen M.R."/>
            <person name="Baker S.E."/>
        </authorList>
    </citation>
    <scope>NUCLEOTIDE SEQUENCE [LARGE SCALE GENOMIC DNA]</scope>
    <source>
        <strain evidence="1 2">CBS 139.54b</strain>
    </source>
</reference>
<protein>
    <submittedName>
        <fullName evidence="1">Uncharacterized protein</fullName>
    </submittedName>
</protein>
<name>A0A3F3Q1N8_9EURO</name>
<accession>A0A3F3Q1N8</accession>
<dbReference type="EMBL" id="KZ852047">
    <property type="protein sequence ID" value="RDH33144.1"/>
    <property type="molecule type" value="Genomic_DNA"/>
</dbReference>
<dbReference type="AlphaFoldDB" id="A0A3F3Q1N8"/>
<dbReference type="RefSeq" id="XP_026626166.1">
    <property type="nucleotide sequence ID" value="XM_026766293.1"/>
</dbReference>